<dbReference type="EMBL" id="JAGGKT010000005">
    <property type="protein sequence ID" value="MBP1932283.1"/>
    <property type="molecule type" value="Genomic_DNA"/>
</dbReference>
<sequence>MKMVWILRSLVMAALFSLLYLYQTFYSLEGELTDRLVKEKRPVDERIVIVGIDEKTLSSISRNWLEWPRKTYVEVMQHLIDGRAKAVWLDILMTSKSEIAGDDQAMSAMVQKYPNIFLSTYYAFANGSGGGWQKPSFEVPASQLVHVNVFPDQDGVVREIPLAVETEERMVKAASVQLANRLLPSDQEIIYSEKGVWYRGTTPLVTNGRKEIPFIYAQPPLSKEGFRYYSLSDVLEQKVPVSAFRDAVVLIGAYAPSMNDAFATPISPTKMYGVEIHANMVQSLLDGKFYTYAPRSLGVALLFALSLFSGYLIDRYTMVKSILFLAGLFIAYTLIEILSIENGLLLPYVYPLALLASLFVWSMISHYRLERKERSYITQVFNRYVSPSIVKEILHHREDLQLGGTSKDVTVLFIDLRGFTSLSEQKPPGEIIAILNEYLQLCTEVIFNHQGTLDKFIGDGVMAFFGAPLDMGDHTEKAVMAALEMKQKAQNFPHPVSFGMGIHCGEVIVGNVGSKRRLDYTVIGDVVNLASRLESQAKPGQILVSEAVHEKMHNRCSTEFLGMREIKGKAQPIPIYEIR</sequence>
<feature type="transmembrane region" description="Helical" evidence="2">
    <location>
        <begin position="346"/>
        <end position="364"/>
    </location>
</feature>
<feature type="domain" description="Guanylate cyclase" evidence="3">
    <location>
        <begin position="410"/>
        <end position="534"/>
    </location>
</feature>
<evidence type="ECO:0000313" key="5">
    <source>
        <dbReference type="Proteomes" id="UP001519343"/>
    </source>
</evidence>
<dbReference type="InterPro" id="IPR029787">
    <property type="entry name" value="Nucleotide_cyclase"/>
</dbReference>
<feature type="transmembrane region" description="Helical" evidence="2">
    <location>
        <begin position="292"/>
        <end position="313"/>
    </location>
</feature>
<comment type="similarity">
    <text evidence="1">Belongs to the adenylyl cyclase class-3 family.</text>
</comment>
<evidence type="ECO:0000256" key="1">
    <source>
        <dbReference type="ARBA" id="ARBA00005381"/>
    </source>
</evidence>
<proteinExistence type="inferred from homology"/>
<accession>A0ABS4GPT3</accession>
<dbReference type="PROSITE" id="PS50125">
    <property type="entry name" value="GUANYLATE_CYCLASE_2"/>
    <property type="match status" value="1"/>
</dbReference>
<dbReference type="SMART" id="SM01080">
    <property type="entry name" value="CHASE2"/>
    <property type="match status" value="1"/>
</dbReference>
<dbReference type="InterPro" id="IPR001054">
    <property type="entry name" value="A/G_cyclase"/>
</dbReference>
<keyword evidence="5" id="KW-1185">Reference proteome</keyword>
<keyword evidence="2" id="KW-0472">Membrane</keyword>
<dbReference type="GO" id="GO:0004016">
    <property type="term" value="F:adenylate cyclase activity"/>
    <property type="evidence" value="ECO:0007669"/>
    <property type="project" value="UniProtKB-EC"/>
</dbReference>
<keyword evidence="2" id="KW-0812">Transmembrane</keyword>
<comment type="caution">
    <text evidence="4">The sequence shown here is derived from an EMBL/GenBank/DDBJ whole genome shotgun (WGS) entry which is preliminary data.</text>
</comment>
<dbReference type="SUPFAM" id="SSF55073">
    <property type="entry name" value="Nucleotide cyclase"/>
    <property type="match status" value="1"/>
</dbReference>
<keyword evidence="4" id="KW-0456">Lyase</keyword>
<evidence type="ECO:0000313" key="4">
    <source>
        <dbReference type="EMBL" id="MBP1932283.1"/>
    </source>
</evidence>
<name>A0ABS4GPT3_9BACL</name>
<evidence type="ECO:0000256" key="2">
    <source>
        <dbReference type="SAM" id="Phobius"/>
    </source>
</evidence>
<evidence type="ECO:0000259" key="3">
    <source>
        <dbReference type="PROSITE" id="PS50125"/>
    </source>
</evidence>
<feature type="transmembrane region" description="Helical" evidence="2">
    <location>
        <begin position="322"/>
        <end position="340"/>
    </location>
</feature>
<dbReference type="EC" id="4.6.1.1" evidence="4"/>
<dbReference type="Pfam" id="PF05226">
    <property type="entry name" value="CHASE2"/>
    <property type="match status" value="1"/>
</dbReference>
<reference evidence="4 5" key="1">
    <citation type="submission" date="2021-03" db="EMBL/GenBank/DDBJ databases">
        <title>Genomic Encyclopedia of Type Strains, Phase IV (KMG-IV): sequencing the most valuable type-strain genomes for metagenomic binning, comparative biology and taxonomic classification.</title>
        <authorList>
            <person name="Goeker M."/>
        </authorList>
    </citation>
    <scope>NUCLEOTIDE SEQUENCE [LARGE SCALE GENOMIC DNA]</scope>
    <source>
        <strain evidence="4 5">DSM 24738</strain>
    </source>
</reference>
<dbReference type="Pfam" id="PF00211">
    <property type="entry name" value="Guanylate_cyc"/>
    <property type="match status" value="1"/>
</dbReference>
<organism evidence="4 5">
    <name type="scientific">Ammoniphilus resinae</name>
    <dbReference type="NCBI Taxonomy" id="861532"/>
    <lineage>
        <taxon>Bacteria</taxon>
        <taxon>Bacillati</taxon>
        <taxon>Bacillota</taxon>
        <taxon>Bacilli</taxon>
        <taxon>Bacillales</taxon>
        <taxon>Paenibacillaceae</taxon>
        <taxon>Aneurinibacillus group</taxon>
        <taxon>Ammoniphilus</taxon>
    </lineage>
</organism>
<protein>
    <submittedName>
        <fullName evidence="4">Adenylate cyclase</fullName>
        <ecNumber evidence="4">4.6.1.1</ecNumber>
    </submittedName>
</protein>
<keyword evidence="2" id="KW-1133">Transmembrane helix</keyword>
<dbReference type="PANTHER" id="PTHR43081">
    <property type="entry name" value="ADENYLATE CYCLASE, TERMINAL-DIFFERENTIATION SPECIFIC-RELATED"/>
    <property type="match status" value="1"/>
</dbReference>
<dbReference type="InterPro" id="IPR050697">
    <property type="entry name" value="Adenylyl/Guanylyl_Cyclase_3/4"/>
</dbReference>
<dbReference type="PANTHER" id="PTHR43081:SF1">
    <property type="entry name" value="ADENYLATE CYCLASE, TERMINAL-DIFFERENTIATION SPECIFIC"/>
    <property type="match status" value="1"/>
</dbReference>
<dbReference type="Proteomes" id="UP001519343">
    <property type="component" value="Unassembled WGS sequence"/>
</dbReference>
<dbReference type="SMART" id="SM00044">
    <property type="entry name" value="CYCc"/>
    <property type="match status" value="1"/>
</dbReference>
<dbReference type="InterPro" id="IPR007890">
    <property type="entry name" value="CHASE2"/>
</dbReference>
<dbReference type="Gene3D" id="3.30.70.1230">
    <property type="entry name" value="Nucleotide cyclase"/>
    <property type="match status" value="1"/>
</dbReference>
<gene>
    <name evidence="4" type="ORF">J2Z37_002284</name>
</gene>
<dbReference type="CDD" id="cd07302">
    <property type="entry name" value="CHD"/>
    <property type="match status" value="1"/>
</dbReference>